<evidence type="ECO:0000313" key="1">
    <source>
        <dbReference type="EMBL" id="SJZ40234.1"/>
    </source>
</evidence>
<reference evidence="1 2" key="1">
    <citation type="submission" date="2017-02" db="EMBL/GenBank/DDBJ databases">
        <authorList>
            <person name="Peterson S.W."/>
        </authorList>
    </citation>
    <scope>NUCLEOTIDE SEQUENCE [LARGE SCALE GENOMIC DNA]</scope>
    <source>
        <strain evidence="1 2">ATCC 51222</strain>
    </source>
</reference>
<dbReference type="AlphaFoldDB" id="A0A1T4KCR8"/>
<protein>
    <submittedName>
        <fullName evidence="1">Uncharacterized protein</fullName>
    </submittedName>
</protein>
<dbReference type="EMBL" id="FUWW01000003">
    <property type="protein sequence ID" value="SJZ40234.1"/>
    <property type="molecule type" value="Genomic_DNA"/>
</dbReference>
<sequence length="113" mass="12892">MTHELKYQIIDKIREMISAPYCCQELKTKADEYLVAVGTTREDKKFRELVDEIKADILPVDAMVEFMASQKFDEETAKEFLAHAKELQAKGEKFCDCPACSAAQEVLKLIISK</sequence>
<evidence type="ECO:0000313" key="2">
    <source>
        <dbReference type="Proteomes" id="UP000190657"/>
    </source>
</evidence>
<gene>
    <name evidence="1" type="ORF">SAMN02745114_00426</name>
</gene>
<accession>A0A1T4KCR8</accession>
<dbReference type="Proteomes" id="UP000190657">
    <property type="component" value="Unassembled WGS sequence"/>
</dbReference>
<dbReference type="OrthoDB" id="1654682at2"/>
<keyword evidence="2" id="KW-1185">Reference proteome</keyword>
<organism evidence="1 2">
    <name type="scientific">Eubacterium coprostanoligenes</name>
    <dbReference type="NCBI Taxonomy" id="290054"/>
    <lineage>
        <taxon>Bacteria</taxon>
        <taxon>Bacillati</taxon>
        <taxon>Bacillota</taxon>
        <taxon>Clostridia</taxon>
        <taxon>Eubacteriales</taxon>
        <taxon>Eubacteriaceae</taxon>
        <taxon>Eubacterium</taxon>
    </lineage>
</organism>
<dbReference type="RefSeq" id="WP_078767924.1">
    <property type="nucleotide sequence ID" value="NZ_FUWW01000003.1"/>
</dbReference>
<name>A0A1T4KCR8_9FIRM</name>
<proteinExistence type="predicted"/>
<dbReference type="STRING" id="290054.SAMN02745114_00426"/>